<dbReference type="PANTHER" id="PTHR10953:SF102">
    <property type="entry name" value="ADENYLYLTRANSFERASE AND SULFURTRANSFERASE MOCS3"/>
    <property type="match status" value="1"/>
</dbReference>
<evidence type="ECO:0000313" key="2">
    <source>
        <dbReference type="EMBL" id="CAG9610534.1"/>
    </source>
</evidence>
<dbReference type="Gene3D" id="3.40.50.720">
    <property type="entry name" value="NAD(P)-binding Rossmann-like Domain"/>
    <property type="match status" value="1"/>
</dbReference>
<dbReference type="AlphaFoldDB" id="A0A9C7GDQ4"/>
<dbReference type="InterPro" id="IPR045886">
    <property type="entry name" value="ThiF/MoeB/HesA"/>
</dbReference>
<dbReference type="GO" id="GO:0004792">
    <property type="term" value="F:thiosulfate-cyanide sulfurtransferase activity"/>
    <property type="evidence" value="ECO:0007669"/>
    <property type="project" value="TreeGrafter"/>
</dbReference>
<dbReference type="Proteomes" id="UP000789845">
    <property type="component" value="Unassembled WGS sequence"/>
</dbReference>
<accession>A0A9C7GDQ4</accession>
<evidence type="ECO:0000259" key="1">
    <source>
        <dbReference type="Pfam" id="PF00899"/>
    </source>
</evidence>
<dbReference type="EMBL" id="CAKJTG010000039">
    <property type="protein sequence ID" value="CAG9610534.1"/>
    <property type="molecule type" value="Genomic_DNA"/>
</dbReference>
<protein>
    <recommendedName>
        <fullName evidence="1">THIF-type NAD/FAD binding fold domain-containing protein</fullName>
    </recommendedName>
</protein>
<sequence length="376" mass="41920">MRPAFKKTLRPIIRKGQVIEINYHGVATELDDPDGKIYELLELMDGSLSTSELSLKLELPLEDIEDAILSLNELNYIEDSSIPNTYSPTELERYQSNLNYFSGYSNLDVSRYSFQDKLRNSKVAILGLGGGSLAAAYLAGLGVGEIVGVDYDTIERTNLNRQFLYNENDIGRLKSVVAEEKIKLINPEISVTMHNRLISSYEDVLDLIDGADVVLNMLDQPAILSARWVNAACVQKGIPFYRGGINNQTIMWERYDSTNGEPCIDCKILDSLKNDFENIYRLESGYGKTFSRVNTGFAPNLSVLTGLFVSDVVNLLTGAAPLFKPNINVDTITMNTLQTENENPKNPLCPTCSKKFTELASLEELKQIVYGKEALL</sequence>
<dbReference type="Pfam" id="PF00899">
    <property type="entry name" value="ThiF"/>
    <property type="match status" value="1"/>
</dbReference>
<feature type="domain" description="THIF-type NAD/FAD binding fold" evidence="1">
    <location>
        <begin position="111"/>
        <end position="350"/>
    </location>
</feature>
<name>A0A9C7GDQ4_9BACI</name>
<comment type="caution">
    <text evidence="2">The sequence shown here is derived from an EMBL/GenBank/DDBJ whole genome shotgun (WGS) entry which is preliminary data.</text>
</comment>
<dbReference type="InterPro" id="IPR000594">
    <property type="entry name" value="ThiF_NAD_FAD-bd"/>
</dbReference>
<organism evidence="2 3">
    <name type="scientific">Pseudoneobacillus rhizosphaerae</name>
    <dbReference type="NCBI Taxonomy" id="2880968"/>
    <lineage>
        <taxon>Bacteria</taxon>
        <taxon>Bacillati</taxon>
        <taxon>Bacillota</taxon>
        <taxon>Bacilli</taxon>
        <taxon>Bacillales</taxon>
        <taxon>Bacillaceae</taxon>
        <taxon>Pseudoneobacillus</taxon>
    </lineage>
</organism>
<evidence type="ECO:0000313" key="3">
    <source>
        <dbReference type="Proteomes" id="UP000789845"/>
    </source>
</evidence>
<dbReference type="SUPFAM" id="SSF69572">
    <property type="entry name" value="Activating enzymes of the ubiquitin-like proteins"/>
    <property type="match status" value="1"/>
</dbReference>
<dbReference type="GO" id="GO:0016779">
    <property type="term" value="F:nucleotidyltransferase activity"/>
    <property type="evidence" value="ECO:0007669"/>
    <property type="project" value="TreeGrafter"/>
</dbReference>
<dbReference type="PANTHER" id="PTHR10953">
    <property type="entry name" value="UBIQUITIN-ACTIVATING ENZYME E1"/>
    <property type="match status" value="1"/>
</dbReference>
<dbReference type="InterPro" id="IPR035985">
    <property type="entry name" value="Ubiquitin-activating_enz"/>
</dbReference>
<dbReference type="GO" id="GO:0008641">
    <property type="term" value="F:ubiquitin-like modifier activating enzyme activity"/>
    <property type="evidence" value="ECO:0007669"/>
    <property type="project" value="InterPro"/>
</dbReference>
<proteinExistence type="predicted"/>
<dbReference type="GO" id="GO:0005737">
    <property type="term" value="C:cytoplasm"/>
    <property type="evidence" value="ECO:0007669"/>
    <property type="project" value="TreeGrafter"/>
</dbReference>
<keyword evidence="3" id="KW-1185">Reference proteome</keyword>
<gene>
    <name evidence="2" type="ORF">NEOCIP111885_04309</name>
</gene>
<dbReference type="RefSeq" id="WP_230498896.1">
    <property type="nucleotide sequence ID" value="NZ_CAKJTG010000039.1"/>
</dbReference>
<reference evidence="2" key="1">
    <citation type="submission" date="2021-10" db="EMBL/GenBank/DDBJ databases">
        <authorList>
            <person name="Criscuolo A."/>
        </authorList>
    </citation>
    <scope>NUCLEOTIDE SEQUENCE</scope>
    <source>
        <strain evidence="2">CIP111885</strain>
    </source>
</reference>